<dbReference type="AlphaFoldDB" id="A0A5C6UF89"/>
<comment type="subcellular location">
    <subcellularLocation>
        <location evidence="1 8">Cell outer membrane</location>
        <topology evidence="1 8">Multi-pass membrane protein</topology>
    </subcellularLocation>
</comment>
<evidence type="ECO:0000256" key="1">
    <source>
        <dbReference type="ARBA" id="ARBA00004571"/>
    </source>
</evidence>
<name>A0A5C6UF89_9SPHN</name>
<evidence type="ECO:0000256" key="2">
    <source>
        <dbReference type="ARBA" id="ARBA00022448"/>
    </source>
</evidence>
<keyword evidence="2 8" id="KW-0813">Transport</keyword>
<dbReference type="Pfam" id="PF07715">
    <property type="entry name" value="Plug"/>
    <property type="match status" value="1"/>
</dbReference>
<organism evidence="14 15">
    <name type="scientific">Sphingomonas ginsenosidivorax</name>
    <dbReference type="NCBI Taxonomy" id="862135"/>
    <lineage>
        <taxon>Bacteria</taxon>
        <taxon>Pseudomonadati</taxon>
        <taxon>Pseudomonadota</taxon>
        <taxon>Alphaproteobacteria</taxon>
        <taxon>Sphingomonadales</taxon>
        <taxon>Sphingomonadaceae</taxon>
        <taxon>Sphingomonas</taxon>
    </lineage>
</organism>
<dbReference type="InterPro" id="IPR000531">
    <property type="entry name" value="Beta-barrel_TonB"/>
</dbReference>
<dbReference type="SUPFAM" id="SSF56935">
    <property type="entry name" value="Porins"/>
    <property type="match status" value="1"/>
</dbReference>
<evidence type="ECO:0000256" key="7">
    <source>
        <dbReference type="ARBA" id="ARBA00023237"/>
    </source>
</evidence>
<keyword evidence="4 8" id="KW-0812">Transmembrane</keyword>
<proteinExistence type="inferred from homology"/>
<evidence type="ECO:0000256" key="4">
    <source>
        <dbReference type="ARBA" id="ARBA00022692"/>
    </source>
</evidence>
<dbReference type="GO" id="GO:0009279">
    <property type="term" value="C:cell outer membrane"/>
    <property type="evidence" value="ECO:0007669"/>
    <property type="project" value="UniProtKB-SubCell"/>
</dbReference>
<accession>A0A5C6UF89</accession>
<dbReference type="Pfam" id="PF00593">
    <property type="entry name" value="TonB_dep_Rec_b-barrel"/>
    <property type="match status" value="1"/>
</dbReference>
<feature type="region of interest" description="Disordered" evidence="10">
    <location>
        <begin position="42"/>
        <end position="80"/>
    </location>
</feature>
<evidence type="ECO:0000256" key="11">
    <source>
        <dbReference type="SAM" id="SignalP"/>
    </source>
</evidence>
<keyword evidence="3 8" id="KW-1134">Transmembrane beta strand</keyword>
<comment type="caution">
    <text evidence="14">The sequence shown here is derived from an EMBL/GenBank/DDBJ whole genome shotgun (WGS) entry which is preliminary data.</text>
</comment>
<dbReference type="PANTHER" id="PTHR47234:SF3">
    <property type="entry name" value="SECRETIN_TONB SHORT N-TERMINAL DOMAIN-CONTAINING PROTEIN"/>
    <property type="match status" value="1"/>
</dbReference>
<dbReference type="InterPro" id="IPR037066">
    <property type="entry name" value="Plug_dom_sf"/>
</dbReference>
<comment type="similarity">
    <text evidence="8 9">Belongs to the TonB-dependent receptor family.</text>
</comment>
<feature type="signal peptide" evidence="11">
    <location>
        <begin position="1"/>
        <end position="31"/>
    </location>
</feature>
<evidence type="ECO:0000259" key="13">
    <source>
        <dbReference type="Pfam" id="PF07715"/>
    </source>
</evidence>
<dbReference type="RefSeq" id="WP_147082017.1">
    <property type="nucleotide sequence ID" value="NZ_VOQR01000001.1"/>
</dbReference>
<keyword evidence="11" id="KW-0732">Signal</keyword>
<feature type="chain" id="PRO_5022747956" evidence="11">
    <location>
        <begin position="32"/>
        <end position="985"/>
    </location>
</feature>
<dbReference type="InterPro" id="IPR039426">
    <property type="entry name" value="TonB-dep_rcpt-like"/>
</dbReference>
<evidence type="ECO:0000256" key="6">
    <source>
        <dbReference type="ARBA" id="ARBA00023136"/>
    </source>
</evidence>
<dbReference type="Proteomes" id="UP000321250">
    <property type="component" value="Unassembled WGS sequence"/>
</dbReference>
<dbReference type="InterPro" id="IPR036942">
    <property type="entry name" value="Beta-barrel_TonB_sf"/>
</dbReference>
<keyword evidence="7 8" id="KW-0998">Cell outer membrane</keyword>
<evidence type="ECO:0000259" key="12">
    <source>
        <dbReference type="Pfam" id="PF00593"/>
    </source>
</evidence>
<evidence type="ECO:0000256" key="5">
    <source>
        <dbReference type="ARBA" id="ARBA00023077"/>
    </source>
</evidence>
<evidence type="ECO:0000313" key="15">
    <source>
        <dbReference type="Proteomes" id="UP000321250"/>
    </source>
</evidence>
<evidence type="ECO:0000313" key="14">
    <source>
        <dbReference type="EMBL" id="TXC71080.1"/>
    </source>
</evidence>
<gene>
    <name evidence="14" type="ORF">FSB78_09040</name>
</gene>
<feature type="domain" description="TonB-dependent receptor plug" evidence="13">
    <location>
        <begin position="96"/>
        <end position="210"/>
    </location>
</feature>
<dbReference type="InterPro" id="IPR012910">
    <property type="entry name" value="Plug_dom"/>
</dbReference>
<dbReference type="Gene3D" id="2.170.130.10">
    <property type="entry name" value="TonB-dependent receptor, plug domain"/>
    <property type="match status" value="1"/>
</dbReference>
<evidence type="ECO:0000256" key="10">
    <source>
        <dbReference type="SAM" id="MobiDB-lite"/>
    </source>
</evidence>
<protein>
    <submittedName>
        <fullName evidence="14">TonB-dependent receptor</fullName>
    </submittedName>
</protein>
<feature type="compositionally biased region" description="Low complexity" evidence="10">
    <location>
        <begin position="63"/>
        <end position="74"/>
    </location>
</feature>
<feature type="compositionally biased region" description="Pro residues" evidence="10">
    <location>
        <begin position="46"/>
        <end position="62"/>
    </location>
</feature>
<keyword evidence="6 8" id="KW-0472">Membrane</keyword>
<feature type="domain" description="TonB-dependent receptor-like beta-barrel" evidence="12">
    <location>
        <begin position="451"/>
        <end position="946"/>
    </location>
</feature>
<keyword evidence="14" id="KW-0675">Receptor</keyword>
<dbReference type="PANTHER" id="PTHR47234">
    <property type="match status" value="1"/>
</dbReference>
<evidence type="ECO:0000256" key="9">
    <source>
        <dbReference type="RuleBase" id="RU003357"/>
    </source>
</evidence>
<keyword evidence="5 9" id="KW-0798">TonB box</keyword>
<keyword evidence="15" id="KW-1185">Reference proteome</keyword>
<evidence type="ECO:0000256" key="8">
    <source>
        <dbReference type="PROSITE-ProRule" id="PRU01360"/>
    </source>
</evidence>
<dbReference type="EMBL" id="VOQR01000001">
    <property type="protein sequence ID" value="TXC71080.1"/>
    <property type="molecule type" value="Genomic_DNA"/>
</dbReference>
<sequence>MNAHLNSDSTTRGSAHRRVLLALLSTSAAFALSLNAVSAQTAPAASPSPSPTVPTDGAPPPTAEATVTQAVTQEPESTSTQDIIVTGSRIVRDGYQAPTPMSVIGTEQLATNANANIAQFVTNLPAFAGSASTRSSTTTGSNGSAGVNSLNLRALGANRTLVLLDGHRVTPALSTGVVDVNAIPQILISRVDVVTGGASATYGSDAVAGVVNFVLDRSLTGLKGEVSGGATTYGDGENYKISLAGGTKFADDRGHVVVALEQVHDEGIGANRRDWNRRGVQLLANPAYTATNGQPQRLILGNVGYMTSSPGGVVYSGPLRGTAFGQGGQTYQQNYGDIQADPFMRGGDWEQNDLRRTNAVAPSESRQTAYARANYEVSDALNLYAQGSYVRAKTQADLTTVYMIGSSGPVIQRDNAYLPADVRARMVAAGLSSIRIGTLNRDLGITYQITDRKAQSYQLGGNGKFQMLGGDWQWDAYGQYGVSRNLVTFPTNISRTNYALAVDAVRNPATGAIVCRSTLTSPNNGCSPYNALGFGVNDPDGAAVNFIRSASRSRLKVEQTVLAASLSGEPFSTWAGPVSVALSGEYRKDQAKSVVDAGSLAVDHIYANYTAIDGSTNVKEGAFETIIPLAKKLSWADSWDINGAVRFTSYSLAGNVTTWKLGTTYSPVADLTFRATRSRDIRAPNLQETFLPASTARRSIFDPFTNTTPAFDQTTTGNRNLRPEKADTLGVGAVFTPSFFPGFSASVDYWSIKVADAISIIQPADVLLLCFDGSDPALCNNITRVNGVVSQVISQNINIASEKVRGLDFEASYRSELTGLGLPGSVDLHANFTKYLEDTIDNGVSAPNDFVGEISSIYPPRWRTNVTLGYHLDGLRTSLTARAFASGKQFSNFVECTASCPASTSQNPTVNDNYLPGRVYLDFAISYDLSIGPVKDMSVFFNARNLTNRDPGLTAAGNAFGNGANTAVIYDVDGPVLRAGVRFKL</sequence>
<reference evidence="14 15" key="1">
    <citation type="journal article" date="2013" name="Antonie Van Leeuwenhoek">
        <title>Sphingomonas ginsenosidivorax sp. nov., with the ability to transform ginsenosides.</title>
        <authorList>
            <person name="Jin X.F."/>
            <person name="Kim J.K."/>
            <person name="Liu Q.M."/>
            <person name="Kang M.S."/>
            <person name="He D."/>
            <person name="Jin F.X."/>
            <person name="Kim S.C."/>
            <person name="Im W.T."/>
        </authorList>
    </citation>
    <scope>NUCLEOTIDE SEQUENCE [LARGE SCALE GENOMIC DNA]</scope>
    <source>
        <strain evidence="14 15">KHI67</strain>
    </source>
</reference>
<evidence type="ECO:0000256" key="3">
    <source>
        <dbReference type="ARBA" id="ARBA00022452"/>
    </source>
</evidence>
<dbReference type="PROSITE" id="PS52016">
    <property type="entry name" value="TONB_DEPENDENT_REC_3"/>
    <property type="match status" value="1"/>
</dbReference>
<dbReference type="OrthoDB" id="7051241at2"/>
<dbReference type="Gene3D" id="2.40.170.20">
    <property type="entry name" value="TonB-dependent receptor, beta-barrel domain"/>
    <property type="match status" value="1"/>
</dbReference>